<evidence type="ECO:0000313" key="2">
    <source>
        <dbReference type="EMBL" id="AGK61044.1"/>
    </source>
</evidence>
<keyword evidence="1" id="KW-0472">Membrane</keyword>
<organism evidence="2 3">
    <name type="scientific">Archaeoglobus sulfaticallidus PM70-1</name>
    <dbReference type="NCBI Taxonomy" id="387631"/>
    <lineage>
        <taxon>Archaea</taxon>
        <taxon>Methanobacteriati</taxon>
        <taxon>Methanobacteriota</taxon>
        <taxon>Archaeoglobi</taxon>
        <taxon>Archaeoglobales</taxon>
        <taxon>Archaeoglobaceae</taxon>
        <taxon>Archaeoglobus</taxon>
    </lineage>
</organism>
<dbReference type="eggNOG" id="arCOG02487">
    <property type="taxonomic scope" value="Archaea"/>
</dbReference>
<dbReference type="OrthoDB" id="101276at2157"/>
<dbReference type="GeneID" id="15392684"/>
<sequence length="622" mass="71361">MRKILIIILITFIIFPANGIRHEIYSESKYSDEGIYNYFTKILKDYNSCLNMFLDENRKALNESKSLADKINLIVEENRLYLAKGVRSNVSVVLKPFVRLSEGTESLVENQRIFLDNIELVGNYSSYLKCRDSLLRMKIAFGEINSSVRDIEKIELYNGSSLLKFDVSEIKSTLADVYDLILFYESLLAKYELEEISKHGLEGIFVSVSDVNPFIYQNIIIHVYAVNVTPLFLNIGDERYSISGNVEMVYEFNKTGKHIIYAEGIKNGEIVKSNIVAVNVTKIPTYIILQSRTSAFLMENVAVNGYLLDYYNRPVFDNITVNVDGRILNFTQAFSLNVTRSSEGLVDITAIYPGNETYQSTMVRTSIFFSRFPVSITLQANRTEVSVNESVLFYGKVSANETIQLQIFVNSTEAGALNAVKDFNFTLRFPKSGKYRVAVYFPGDSMYREEWSNSAEILVKEETGLANFVWEKTGIKRTSFIKADFIGSMGIVILIVVAFVIFGIIARKIFRIQYKQETETVKTSKSEPAEIKHEEKTEIVIPKDIAKAYNLLFQTIIDRYKLKKSLTPREVVRELRNESFIDKLRFVTSIHEKVIYGKMSADEKEREKYFVYIEELMKDIRG</sequence>
<keyword evidence="1" id="KW-0812">Transmembrane</keyword>
<reference evidence="2 3" key="1">
    <citation type="journal article" date="2013" name="Genome Announc.">
        <title>Complete Genome Sequence of the Thermophilic and Facultatively Chemolithoautotrophic Sulfate Reducer Archaeoglobus sulfaticallidus Strain PM70-1T.</title>
        <authorList>
            <person name="Stokke R."/>
            <person name="Hocking W.P."/>
            <person name="Steinsbu B.O."/>
            <person name="Steen I.H."/>
        </authorList>
    </citation>
    <scope>NUCLEOTIDE SEQUENCE [LARGE SCALE GENOMIC DNA]</scope>
    <source>
        <strain evidence="2">PM70-1</strain>
    </source>
</reference>
<dbReference type="KEGG" id="ast:Asulf_01043"/>
<proteinExistence type="predicted"/>
<evidence type="ECO:0000256" key="1">
    <source>
        <dbReference type="SAM" id="Phobius"/>
    </source>
</evidence>
<evidence type="ECO:0008006" key="4">
    <source>
        <dbReference type="Google" id="ProtNLM"/>
    </source>
</evidence>
<protein>
    <recommendedName>
        <fullName evidence="4">DUF4129 domain-containing protein</fullName>
    </recommendedName>
</protein>
<accession>N0BBS3</accession>
<name>N0BBS3_9EURY</name>
<dbReference type="AlphaFoldDB" id="N0BBS3"/>
<dbReference type="HOGENOM" id="CLU_028321_0_0_2"/>
<dbReference type="Proteomes" id="UP000013307">
    <property type="component" value="Chromosome"/>
</dbReference>
<dbReference type="RefSeq" id="WP_015590642.1">
    <property type="nucleotide sequence ID" value="NC_021169.1"/>
</dbReference>
<keyword evidence="1" id="KW-1133">Transmembrane helix</keyword>
<feature type="transmembrane region" description="Helical" evidence="1">
    <location>
        <begin position="485"/>
        <end position="506"/>
    </location>
</feature>
<dbReference type="EMBL" id="CP005290">
    <property type="protein sequence ID" value="AGK61044.1"/>
    <property type="molecule type" value="Genomic_DNA"/>
</dbReference>
<dbReference type="STRING" id="387631.Asulf_01043"/>
<keyword evidence="3" id="KW-1185">Reference proteome</keyword>
<gene>
    <name evidence="2" type="ORF">Asulf_01043</name>
</gene>
<evidence type="ECO:0000313" key="3">
    <source>
        <dbReference type="Proteomes" id="UP000013307"/>
    </source>
</evidence>